<name>A0A0R1N2L4_9LACO</name>
<accession>A0A0R1N2L4</accession>
<evidence type="ECO:0000259" key="4">
    <source>
        <dbReference type="PROSITE" id="PS50045"/>
    </source>
</evidence>
<evidence type="ECO:0000313" key="7">
    <source>
        <dbReference type="EMBL" id="KRL14448.1"/>
    </source>
</evidence>
<dbReference type="STRING" id="1423792.FD09_GL000096"/>
<dbReference type="PANTHER" id="PTHR32071">
    <property type="entry name" value="TRANSCRIPTIONAL REGULATORY PROTEIN"/>
    <property type="match status" value="1"/>
</dbReference>
<gene>
    <name evidence="7" type="ORF">FD09_GL000096</name>
</gene>
<evidence type="ECO:0000256" key="2">
    <source>
        <dbReference type="ARBA" id="ARBA00022741"/>
    </source>
</evidence>
<keyword evidence="1" id="KW-0808">Transferase</keyword>
<dbReference type="GO" id="GO:0009401">
    <property type="term" value="P:phosphoenolpyruvate-dependent sugar phosphotransferase system"/>
    <property type="evidence" value="ECO:0007669"/>
    <property type="project" value="InterPro"/>
</dbReference>
<dbReference type="GO" id="GO:0006355">
    <property type="term" value="P:regulation of DNA-templated transcription"/>
    <property type="evidence" value="ECO:0007669"/>
    <property type="project" value="InterPro"/>
</dbReference>
<evidence type="ECO:0000256" key="3">
    <source>
        <dbReference type="ARBA" id="ARBA00022840"/>
    </source>
</evidence>
<dbReference type="GO" id="GO:0016740">
    <property type="term" value="F:transferase activity"/>
    <property type="evidence" value="ECO:0007669"/>
    <property type="project" value="UniProtKB-KW"/>
</dbReference>
<dbReference type="InterPro" id="IPR011608">
    <property type="entry name" value="PRD"/>
</dbReference>
<dbReference type="OrthoDB" id="9771372at2"/>
<keyword evidence="8" id="KW-1185">Reference proteome</keyword>
<dbReference type="InterPro" id="IPR036662">
    <property type="entry name" value="PTS_EIIA_man-typ_sf"/>
</dbReference>
<keyword evidence="3" id="KW-0067">ATP-binding</keyword>
<evidence type="ECO:0000313" key="8">
    <source>
        <dbReference type="Proteomes" id="UP000051330"/>
    </source>
</evidence>
<dbReference type="Proteomes" id="UP000051330">
    <property type="component" value="Unassembled WGS sequence"/>
</dbReference>
<dbReference type="InterPro" id="IPR036634">
    <property type="entry name" value="PRD_sf"/>
</dbReference>
<feature type="domain" description="PRD" evidence="6">
    <location>
        <begin position="779"/>
        <end position="880"/>
    </location>
</feature>
<comment type="caution">
    <text evidence="7">The sequence shown here is derived from an EMBL/GenBank/DDBJ whole genome shotgun (WGS) entry which is preliminary data.</text>
</comment>
<evidence type="ECO:0000259" key="5">
    <source>
        <dbReference type="PROSITE" id="PS51096"/>
    </source>
</evidence>
<dbReference type="PROSITE" id="PS51096">
    <property type="entry name" value="PTS_EIIA_TYPE_4"/>
    <property type="match status" value="1"/>
</dbReference>
<feature type="domain" description="Sigma-54 factor interaction" evidence="4">
    <location>
        <begin position="85"/>
        <end position="310"/>
    </location>
</feature>
<dbReference type="SUPFAM" id="SSF52540">
    <property type="entry name" value="P-loop containing nucleoside triphosphate hydrolases"/>
    <property type="match status" value="1"/>
</dbReference>
<keyword evidence="2" id="KW-0547">Nucleotide-binding</keyword>
<dbReference type="Pfam" id="PF00158">
    <property type="entry name" value="Sigma54_activat"/>
    <property type="match status" value="1"/>
</dbReference>
<feature type="domain" description="PTS EIIA type-4" evidence="5">
    <location>
        <begin position="538"/>
        <end position="685"/>
    </location>
</feature>
<dbReference type="SUPFAM" id="SSF53062">
    <property type="entry name" value="PTS system fructose IIA component-like"/>
    <property type="match status" value="1"/>
</dbReference>
<proteinExistence type="predicted"/>
<evidence type="ECO:0000259" key="6">
    <source>
        <dbReference type="PROSITE" id="PS51372"/>
    </source>
</evidence>
<dbReference type="Gene3D" id="1.10.1790.10">
    <property type="entry name" value="PRD domain"/>
    <property type="match status" value="2"/>
</dbReference>
<dbReference type="InterPro" id="IPR002078">
    <property type="entry name" value="Sigma_54_int"/>
</dbReference>
<dbReference type="SUPFAM" id="SSF63520">
    <property type="entry name" value="PTS-regulatory domain, PRD"/>
    <property type="match status" value="2"/>
</dbReference>
<feature type="domain" description="PRD" evidence="6">
    <location>
        <begin position="433"/>
        <end position="538"/>
    </location>
</feature>
<evidence type="ECO:0000256" key="1">
    <source>
        <dbReference type="ARBA" id="ARBA00022679"/>
    </source>
</evidence>
<protein>
    <submittedName>
        <fullName evidence="7">Transcription regulator levR</fullName>
    </submittedName>
</protein>
<dbReference type="Gene3D" id="3.40.50.510">
    <property type="entry name" value="Phosphotransferase system, mannose-type IIA component"/>
    <property type="match status" value="1"/>
</dbReference>
<organism evidence="7 8">
    <name type="scientific">Schleiferilactobacillus perolens DSM 12744</name>
    <dbReference type="NCBI Taxonomy" id="1423792"/>
    <lineage>
        <taxon>Bacteria</taxon>
        <taxon>Bacillati</taxon>
        <taxon>Bacillota</taxon>
        <taxon>Bacilli</taxon>
        <taxon>Lactobacillales</taxon>
        <taxon>Lactobacillaceae</taxon>
        <taxon>Schleiferilactobacillus</taxon>
    </lineage>
</organism>
<dbReference type="PANTHER" id="PTHR32071:SF38">
    <property type="entry name" value="PSP OPERON TRANSCRIPTIONAL ACTIVATOR"/>
    <property type="match status" value="1"/>
</dbReference>
<dbReference type="PROSITE" id="PS51372">
    <property type="entry name" value="PRD_2"/>
    <property type="match status" value="2"/>
</dbReference>
<dbReference type="GO" id="GO:0016020">
    <property type="term" value="C:membrane"/>
    <property type="evidence" value="ECO:0007669"/>
    <property type="project" value="InterPro"/>
</dbReference>
<dbReference type="Gene3D" id="3.40.50.300">
    <property type="entry name" value="P-loop containing nucleotide triphosphate hydrolases"/>
    <property type="match status" value="1"/>
</dbReference>
<dbReference type="PROSITE" id="PS50045">
    <property type="entry name" value="SIGMA54_INTERACT_4"/>
    <property type="match status" value="1"/>
</dbReference>
<sequence>MEMQKMESNQDLIYHYVRESIYSDPKNGSGVTTEFIATNLQMQRTNVSANLNKLVRQGKLVKTKTRPVRFAMPSTQPAGDAFTTLIGSSGSLKRDIQLAKAAILYPSGNLNIQITAHPGSGTSIFVDRIIHFAEENHVVNKNGPTIAVNCRNYANDIHALDAVLFGENDDFVDSCFDQARGGVLFVNHYEYLTAGQQARIVDLLDKSTQFYELNENPQFAPGKAPFMIFSCSTQGKRQLEHKLPVVITLPSLDERPLSEKMQLINRFFAQEARTSKRTVSVGIPALKALVLSDYVHNIKELLAAITMACANAYVRVVNDKRDSISVSLEDLKPAYRKSLLKEKENQTTLNILFGDMEKMIFDPSDDNTTARSRTTSEDIYGDINKQYASLVDRGVGSANIKSLIDGHIKKLFDKYNYYDFLDSGANQQQLAKIVKPQIIEIVRDWLSACRKSLNRSFDNSVFYGLCLHINSLLTVKVGHKRLEENQAKQLIVQYSQEYKESVKLAQILRDELGLHLPLEETVLLMFFITPEKASTKGHPVVLYIMHGNSTASSLMETTNALNQNHNAYGYDLNLDVSTKTAMLEIKAQIQKIDQGQGVIVIYDMGSIKIMLETISEETNIKIRSIQIPITLIGIDAARKSAMETDVDYVYHTISTDIQQMVVTEQQRPKLIVTLCHTGEGGAEQLKNYIDQYSKLGIQVKALAMANKQELVSEVNDLRKVYQIHAFVGTFNPQLFGVPFIPINKVFENTRKDLDQILMFKPVLSNAFAYDQIYRYFQEEFKYADVALLKRFLPEIMDELCLAYDLKEDQRVGLFVHLGSMVERCLADDTTVSEPQGKQILTHYPEDVRRIGKILKPLEKSFKIIVTDDEIASIVTIVRKL</sequence>
<dbReference type="InterPro" id="IPR004701">
    <property type="entry name" value="PTS_EIIA_man-typ"/>
</dbReference>
<dbReference type="InterPro" id="IPR027417">
    <property type="entry name" value="P-loop_NTPase"/>
</dbReference>
<dbReference type="Pfam" id="PF00874">
    <property type="entry name" value="PRD"/>
    <property type="match status" value="2"/>
</dbReference>
<dbReference type="Pfam" id="PF03610">
    <property type="entry name" value="EIIA-man"/>
    <property type="match status" value="1"/>
</dbReference>
<reference evidence="7 8" key="1">
    <citation type="journal article" date="2015" name="Genome Announc.">
        <title>Expanding the biotechnology potential of lactobacilli through comparative genomics of 213 strains and associated genera.</title>
        <authorList>
            <person name="Sun Z."/>
            <person name="Harris H.M."/>
            <person name="McCann A."/>
            <person name="Guo C."/>
            <person name="Argimon S."/>
            <person name="Zhang W."/>
            <person name="Yang X."/>
            <person name="Jeffery I.B."/>
            <person name="Cooney J.C."/>
            <person name="Kagawa T.F."/>
            <person name="Liu W."/>
            <person name="Song Y."/>
            <person name="Salvetti E."/>
            <person name="Wrobel A."/>
            <person name="Rasinkangas P."/>
            <person name="Parkhill J."/>
            <person name="Rea M.C."/>
            <person name="O'Sullivan O."/>
            <person name="Ritari J."/>
            <person name="Douillard F.P."/>
            <person name="Paul Ross R."/>
            <person name="Yang R."/>
            <person name="Briner A.E."/>
            <person name="Felis G.E."/>
            <person name="de Vos W.M."/>
            <person name="Barrangou R."/>
            <person name="Klaenhammer T.R."/>
            <person name="Caufield P.W."/>
            <person name="Cui Y."/>
            <person name="Zhang H."/>
            <person name="O'Toole P.W."/>
        </authorList>
    </citation>
    <scope>NUCLEOTIDE SEQUENCE [LARGE SCALE GENOMIC DNA]</scope>
    <source>
        <strain evidence="7 8">DSM 12744</strain>
    </source>
</reference>
<dbReference type="GO" id="GO:0005524">
    <property type="term" value="F:ATP binding"/>
    <property type="evidence" value="ECO:0007669"/>
    <property type="project" value="UniProtKB-KW"/>
</dbReference>
<dbReference type="EMBL" id="AZEC01000001">
    <property type="protein sequence ID" value="KRL14448.1"/>
    <property type="molecule type" value="Genomic_DNA"/>
</dbReference>
<dbReference type="AlphaFoldDB" id="A0A0R1N2L4"/>
<dbReference type="PATRIC" id="fig|1423792.3.peg.98"/>